<organism evidence="1 2">
    <name type="scientific">Nonlabens dokdonensis</name>
    <dbReference type="NCBI Taxonomy" id="328515"/>
    <lineage>
        <taxon>Bacteria</taxon>
        <taxon>Pseudomonadati</taxon>
        <taxon>Bacteroidota</taxon>
        <taxon>Flavobacteriia</taxon>
        <taxon>Flavobacteriales</taxon>
        <taxon>Flavobacteriaceae</taxon>
        <taxon>Nonlabens</taxon>
    </lineage>
</organism>
<comment type="caution">
    <text evidence="1">The sequence shown here is derived from an EMBL/GenBank/DDBJ whole genome shotgun (WGS) entry which is preliminary data.</text>
</comment>
<dbReference type="EMBL" id="QKZR01000001">
    <property type="protein sequence ID" value="PZX44439.1"/>
    <property type="molecule type" value="Genomic_DNA"/>
</dbReference>
<dbReference type="Proteomes" id="UP000248584">
    <property type="component" value="Unassembled WGS sequence"/>
</dbReference>
<evidence type="ECO:0008006" key="3">
    <source>
        <dbReference type="Google" id="ProtNLM"/>
    </source>
</evidence>
<evidence type="ECO:0000313" key="2">
    <source>
        <dbReference type="Proteomes" id="UP000248584"/>
    </source>
</evidence>
<protein>
    <recommendedName>
        <fullName evidence="3">Lipoprotein</fullName>
    </recommendedName>
</protein>
<keyword evidence="2" id="KW-1185">Reference proteome</keyword>
<name>A0ABX5Q332_9FLAO</name>
<accession>A0ABX5Q332</accession>
<sequence length="221" mass="25811">MICDKYDIKRGRINSTSFDVKLILCNINLIKQLEIMKPYLPIFMILILLMSCKQKASESGEAIDSLSFKKLETVEERKEFLQEIFDADQAVRKESNNTDLNPSDNAAQMAMFHKMDSIDDLNLHKIRWYLDNYEYPSKDSYGDTLSRTPALVVHHSNNDGIRREFYPQFKKAYEDGSLEASFFALYLGRLYEIENGSYYRMKTSTYMIEDQIDSLIVELDL</sequence>
<evidence type="ECO:0000313" key="1">
    <source>
        <dbReference type="EMBL" id="PZX44439.1"/>
    </source>
</evidence>
<proteinExistence type="predicted"/>
<reference evidence="1 2" key="1">
    <citation type="submission" date="2018-06" db="EMBL/GenBank/DDBJ databases">
        <title>Genomic Encyclopedia of Archaeal and Bacterial Type Strains, Phase II (KMG-II): from individual species to whole genera.</title>
        <authorList>
            <person name="Goeker M."/>
        </authorList>
    </citation>
    <scope>NUCLEOTIDE SEQUENCE [LARGE SCALE GENOMIC DNA]</scope>
    <source>
        <strain evidence="1 2">DSM 17205</strain>
    </source>
</reference>
<gene>
    <name evidence="1" type="ORF">LX97_01450</name>
</gene>